<dbReference type="OrthoDB" id="165683at2"/>
<dbReference type="AlphaFoldDB" id="A0A345ZS36"/>
<dbReference type="EMBL" id="CP031417">
    <property type="protein sequence ID" value="AXK79733.1"/>
    <property type="molecule type" value="Genomic_DNA"/>
</dbReference>
<proteinExistence type="predicted"/>
<evidence type="ECO:0000313" key="1">
    <source>
        <dbReference type="EMBL" id="AXK79733.1"/>
    </source>
</evidence>
<accession>A0A345ZS36</accession>
<name>A0A345ZS36_9HYPH</name>
<gene>
    <name evidence="1" type="ORF">DW352_03890</name>
</gene>
<organism evidence="1 2">
    <name type="scientific">Pseudolabrys taiwanensis</name>
    <dbReference type="NCBI Taxonomy" id="331696"/>
    <lineage>
        <taxon>Bacteria</taxon>
        <taxon>Pseudomonadati</taxon>
        <taxon>Pseudomonadota</taxon>
        <taxon>Alphaproteobacteria</taxon>
        <taxon>Hyphomicrobiales</taxon>
        <taxon>Xanthobacteraceae</taxon>
        <taxon>Pseudolabrys</taxon>
    </lineage>
</organism>
<dbReference type="KEGG" id="ptaw:DW352_03890"/>
<dbReference type="RefSeq" id="WP_115688715.1">
    <property type="nucleotide sequence ID" value="NZ_CP031417.1"/>
</dbReference>
<dbReference type="InterPro" id="IPR014845">
    <property type="entry name" value="GYD/TTHA1554"/>
</dbReference>
<dbReference type="Proteomes" id="UP000254889">
    <property type="component" value="Chromosome"/>
</dbReference>
<protein>
    <submittedName>
        <fullName evidence="1">GYD domain-containing protein</fullName>
    </submittedName>
</protein>
<keyword evidence="2" id="KW-1185">Reference proteome</keyword>
<reference evidence="1 2" key="1">
    <citation type="submission" date="2018-07" db="EMBL/GenBank/DDBJ databases">
        <authorList>
            <person name="Quirk P.G."/>
            <person name="Krulwich T.A."/>
        </authorList>
    </citation>
    <scope>NUCLEOTIDE SEQUENCE [LARGE SCALE GENOMIC DNA]</scope>
    <source>
        <strain evidence="1 2">CC-BB4</strain>
    </source>
</reference>
<evidence type="ECO:0000313" key="2">
    <source>
        <dbReference type="Proteomes" id="UP000254889"/>
    </source>
</evidence>
<sequence>MPTYITQGRYSRDAIKGMIVRPEDRADQVARLISKVGGRLVAYYVTFGEYDFLAIAEAPDDVQMAAALFAAGAGGGVTDLRTTVALTSIEAKGAFAAAADLAPSFKSAGGG</sequence>
<dbReference type="Pfam" id="PF08734">
    <property type="entry name" value="GYD"/>
    <property type="match status" value="1"/>
</dbReference>